<comment type="caution">
    <text evidence="1">The sequence shown here is derived from an EMBL/GenBank/DDBJ whole genome shotgun (WGS) entry which is preliminary data.</text>
</comment>
<evidence type="ECO:0000313" key="1">
    <source>
        <dbReference type="EMBL" id="GGH61016.1"/>
    </source>
</evidence>
<accession>A0A917IQS1</accession>
<dbReference type="EMBL" id="BMDC01000001">
    <property type="protein sequence ID" value="GGH61016.1"/>
    <property type="molecule type" value="Genomic_DNA"/>
</dbReference>
<reference evidence="1 2" key="1">
    <citation type="journal article" date="2014" name="Int. J. Syst. Evol. Microbiol.">
        <title>Complete genome sequence of Corynebacterium casei LMG S-19264T (=DSM 44701T), isolated from a smear-ripened cheese.</title>
        <authorList>
            <consortium name="US DOE Joint Genome Institute (JGI-PGF)"/>
            <person name="Walter F."/>
            <person name="Albersmeier A."/>
            <person name="Kalinowski J."/>
            <person name="Ruckert C."/>
        </authorList>
    </citation>
    <scope>NUCLEOTIDE SEQUENCE [LARGE SCALE GENOMIC DNA]</scope>
    <source>
        <strain evidence="1 2">CCM 8669</strain>
    </source>
</reference>
<keyword evidence="2" id="KW-1185">Reference proteome</keyword>
<organism evidence="1 2">
    <name type="scientific">Rothia aerolata</name>
    <dbReference type="NCBI Taxonomy" id="1812262"/>
    <lineage>
        <taxon>Bacteria</taxon>
        <taxon>Bacillati</taxon>
        <taxon>Actinomycetota</taxon>
        <taxon>Actinomycetes</taxon>
        <taxon>Micrococcales</taxon>
        <taxon>Micrococcaceae</taxon>
        <taxon>Rothia</taxon>
    </lineage>
</organism>
<evidence type="ECO:0000313" key="2">
    <source>
        <dbReference type="Proteomes" id="UP000600171"/>
    </source>
</evidence>
<name>A0A917IQS1_9MICC</name>
<dbReference type="Proteomes" id="UP000600171">
    <property type="component" value="Unassembled WGS sequence"/>
</dbReference>
<dbReference type="AlphaFoldDB" id="A0A917IQS1"/>
<proteinExistence type="predicted"/>
<gene>
    <name evidence="1" type="ORF">GCM10007359_09780</name>
</gene>
<protein>
    <submittedName>
        <fullName evidence="1">Uncharacterized protein</fullName>
    </submittedName>
</protein>
<sequence>MNRLKLRVGNSGLQSWVDIAPSYKSYQIINERWNLLPTRANIVGRYRRFPANPYPFLSKLPGVRLKPLGQLSMHGQNCGGIKFFSQVNSGPHSCHISGYQLRIATYLSTQ</sequence>